<evidence type="ECO:0000256" key="8">
    <source>
        <dbReference type="RuleBase" id="RU000492"/>
    </source>
</evidence>
<dbReference type="EC" id="3.6.4.13" evidence="1"/>
<keyword evidence="11" id="KW-0648">Protein biosynthesis</keyword>
<comment type="similarity">
    <text evidence="8">Belongs to the DEAD box helicase family.</text>
</comment>
<dbReference type="PANTHER" id="PTHR47959">
    <property type="entry name" value="ATP-DEPENDENT RNA HELICASE RHLE-RELATED"/>
    <property type="match status" value="1"/>
</dbReference>
<keyword evidence="6" id="KW-0694">RNA-binding</keyword>
<dbReference type="InterPro" id="IPR027417">
    <property type="entry name" value="P-loop_NTPase"/>
</dbReference>
<comment type="catalytic activity">
    <reaction evidence="7">
        <text>ATP + H2O = ADP + phosphate + H(+)</text>
        <dbReference type="Rhea" id="RHEA:13065"/>
        <dbReference type="ChEBI" id="CHEBI:15377"/>
        <dbReference type="ChEBI" id="CHEBI:15378"/>
        <dbReference type="ChEBI" id="CHEBI:30616"/>
        <dbReference type="ChEBI" id="CHEBI:43474"/>
        <dbReference type="ChEBI" id="CHEBI:456216"/>
        <dbReference type="EC" id="3.6.4.13"/>
    </reaction>
</comment>
<dbReference type="AlphaFoldDB" id="A0A9P6Q8F8"/>
<keyword evidence="5 8" id="KW-0067">ATP-binding</keyword>
<dbReference type="InterPro" id="IPR050079">
    <property type="entry name" value="DEAD_box_RNA_helicase"/>
</dbReference>
<dbReference type="InterPro" id="IPR001650">
    <property type="entry name" value="Helicase_C-like"/>
</dbReference>
<evidence type="ECO:0000256" key="1">
    <source>
        <dbReference type="ARBA" id="ARBA00012552"/>
    </source>
</evidence>
<accession>A0A9P6Q8F8</accession>
<dbReference type="GO" id="GO:0003743">
    <property type="term" value="F:translation initiation factor activity"/>
    <property type="evidence" value="ECO:0007669"/>
    <property type="project" value="UniProtKB-KW"/>
</dbReference>
<evidence type="ECO:0000313" key="11">
    <source>
        <dbReference type="EMBL" id="KAG0260234.1"/>
    </source>
</evidence>
<evidence type="ECO:0000256" key="3">
    <source>
        <dbReference type="ARBA" id="ARBA00022801"/>
    </source>
</evidence>
<keyword evidence="3 8" id="KW-0378">Hydrolase</keyword>
<evidence type="ECO:0000256" key="6">
    <source>
        <dbReference type="ARBA" id="ARBA00022884"/>
    </source>
</evidence>
<dbReference type="PANTHER" id="PTHR47959:SF1">
    <property type="entry name" value="ATP-DEPENDENT RNA HELICASE DBPA"/>
    <property type="match status" value="1"/>
</dbReference>
<evidence type="ECO:0000256" key="5">
    <source>
        <dbReference type="ARBA" id="ARBA00022840"/>
    </source>
</evidence>
<evidence type="ECO:0000259" key="9">
    <source>
        <dbReference type="PROSITE" id="PS51192"/>
    </source>
</evidence>
<dbReference type="CDD" id="cd18787">
    <property type="entry name" value="SF2_C_DEAD"/>
    <property type="match status" value="1"/>
</dbReference>
<dbReference type="PROSITE" id="PS00039">
    <property type="entry name" value="DEAD_ATP_HELICASE"/>
    <property type="match status" value="1"/>
</dbReference>
<dbReference type="InterPro" id="IPR014001">
    <property type="entry name" value="Helicase_ATP-bd"/>
</dbReference>
<dbReference type="OrthoDB" id="10265785at2759"/>
<dbReference type="PROSITE" id="PS51194">
    <property type="entry name" value="HELICASE_CTER"/>
    <property type="match status" value="1"/>
</dbReference>
<dbReference type="Proteomes" id="UP000726737">
    <property type="component" value="Unassembled WGS sequence"/>
</dbReference>
<keyword evidence="4 8" id="KW-0347">Helicase</keyword>
<dbReference type="GO" id="GO:0003723">
    <property type="term" value="F:RNA binding"/>
    <property type="evidence" value="ECO:0007669"/>
    <property type="project" value="UniProtKB-KW"/>
</dbReference>
<feature type="domain" description="Helicase ATP-binding" evidence="9">
    <location>
        <begin position="42"/>
        <end position="213"/>
    </location>
</feature>
<name>A0A9P6Q8F8_9FUNG</name>
<evidence type="ECO:0000256" key="7">
    <source>
        <dbReference type="ARBA" id="ARBA00047984"/>
    </source>
</evidence>
<dbReference type="GO" id="GO:0003724">
    <property type="term" value="F:RNA helicase activity"/>
    <property type="evidence" value="ECO:0007669"/>
    <property type="project" value="UniProtKB-EC"/>
</dbReference>
<evidence type="ECO:0000313" key="12">
    <source>
        <dbReference type="Proteomes" id="UP000726737"/>
    </source>
</evidence>
<keyword evidence="11" id="KW-0396">Initiation factor</keyword>
<dbReference type="PROSITE" id="PS51192">
    <property type="entry name" value="HELICASE_ATP_BIND_1"/>
    <property type="match status" value="1"/>
</dbReference>
<dbReference type="InterPro" id="IPR000629">
    <property type="entry name" value="RNA-helicase_DEAD-box_CS"/>
</dbReference>
<protein>
    <recommendedName>
        <fullName evidence="1">RNA helicase</fullName>
        <ecNumber evidence="1">3.6.4.13</ecNumber>
    </recommendedName>
</protein>
<feature type="domain" description="Helicase C-terminal" evidence="10">
    <location>
        <begin position="224"/>
        <end position="381"/>
    </location>
</feature>
<sequence>MTNHSKQMTTGHVVPTSAIQTNRNRPVKDFEGMNLGPALLRGIYAYGGRNVIMQAQSCTGKSASYFISILQKLDLSNPQCQALVLAPTIELSHAIKAVILALGGYLKVDCYVCIGGANAHQDIIRLKNGVQVLVGTPGRVNDMINRGALKTDSIKMFVMDEADEMFSRGFKDQIYDIFQHLPQKHTQVVLVSAIMFENYLELTTPLLKNPVRIHINTERRTLRNVQQFYINVTEEWKLDTLYDIYNSLTTKQLVVFCNTRKKADWLAEKLHLREFTVSTINEEMDPEQRKVIMDGSRPSRVLIMTNLMAQSIDVRQMSLFVNYDMPLHKEDYFHRVGRLSRVGYKSATINLVTAEDASMIQEIVRFYSTRIVEFPFDVSDF</sequence>
<organism evidence="11 12">
    <name type="scientific">Mortierella polycephala</name>
    <dbReference type="NCBI Taxonomy" id="41804"/>
    <lineage>
        <taxon>Eukaryota</taxon>
        <taxon>Fungi</taxon>
        <taxon>Fungi incertae sedis</taxon>
        <taxon>Mucoromycota</taxon>
        <taxon>Mortierellomycotina</taxon>
        <taxon>Mortierellomycetes</taxon>
        <taxon>Mortierellales</taxon>
        <taxon>Mortierellaceae</taxon>
        <taxon>Mortierella</taxon>
    </lineage>
</organism>
<dbReference type="Pfam" id="PF00271">
    <property type="entry name" value="Helicase_C"/>
    <property type="match status" value="1"/>
</dbReference>
<dbReference type="SUPFAM" id="SSF52540">
    <property type="entry name" value="P-loop containing nucleoside triphosphate hydrolases"/>
    <property type="match status" value="1"/>
</dbReference>
<dbReference type="GO" id="GO:0016787">
    <property type="term" value="F:hydrolase activity"/>
    <property type="evidence" value="ECO:0007669"/>
    <property type="project" value="UniProtKB-KW"/>
</dbReference>
<keyword evidence="12" id="KW-1185">Reference proteome</keyword>
<gene>
    <name evidence="11" type="primary">TIF1_2</name>
    <name evidence="11" type="ORF">BG011_002065</name>
</gene>
<proteinExistence type="inferred from homology"/>
<dbReference type="EMBL" id="JAAAJA010000161">
    <property type="protein sequence ID" value="KAG0260234.1"/>
    <property type="molecule type" value="Genomic_DNA"/>
</dbReference>
<dbReference type="GO" id="GO:0005524">
    <property type="term" value="F:ATP binding"/>
    <property type="evidence" value="ECO:0007669"/>
    <property type="project" value="UniProtKB-KW"/>
</dbReference>
<evidence type="ECO:0000256" key="2">
    <source>
        <dbReference type="ARBA" id="ARBA00022741"/>
    </source>
</evidence>
<dbReference type="Pfam" id="PF00270">
    <property type="entry name" value="DEAD"/>
    <property type="match status" value="1"/>
</dbReference>
<dbReference type="InterPro" id="IPR011545">
    <property type="entry name" value="DEAD/DEAH_box_helicase_dom"/>
</dbReference>
<dbReference type="Gene3D" id="3.40.50.300">
    <property type="entry name" value="P-loop containing nucleotide triphosphate hydrolases"/>
    <property type="match status" value="2"/>
</dbReference>
<dbReference type="SMART" id="SM00490">
    <property type="entry name" value="HELICc"/>
    <property type="match status" value="1"/>
</dbReference>
<reference evidence="11" key="1">
    <citation type="journal article" date="2020" name="Fungal Divers.">
        <title>Resolving the Mortierellaceae phylogeny through synthesis of multi-gene phylogenetics and phylogenomics.</title>
        <authorList>
            <person name="Vandepol N."/>
            <person name="Liber J."/>
            <person name="Desiro A."/>
            <person name="Na H."/>
            <person name="Kennedy M."/>
            <person name="Barry K."/>
            <person name="Grigoriev I.V."/>
            <person name="Miller A.N."/>
            <person name="O'Donnell K."/>
            <person name="Stajich J.E."/>
            <person name="Bonito G."/>
        </authorList>
    </citation>
    <scope>NUCLEOTIDE SEQUENCE</scope>
    <source>
        <strain evidence="11">KOD948</strain>
    </source>
</reference>
<comment type="caution">
    <text evidence="11">The sequence shown here is derived from an EMBL/GenBank/DDBJ whole genome shotgun (WGS) entry which is preliminary data.</text>
</comment>
<evidence type="ECO:0000259" key="10">
    <source>
        <dbReference type="PROSITE" id="PS51194"/>
    </source>
</evidence>
<evidence type="ECO:0000256" key="4">
    <source>
        <dbReference type="ARBA" id="ARBA00022806"/>
    </source>
</evidence>
<dbReference type="SMART" id="SM00487">
    <property type="entry name" value="DEXDc"/>
    <property type="match status" value="1"/>
</dbReference>
<keyword evidence="2 8" id="KW-0547">Nucleotide-binding</keyword>
<dbReference type="GO" id="GO:0005829">
    <property type="term" value="C:cytosol"/>
    <property type="evidence" value="ECO:0007669"/>
    <property type="project" value="TreeGrafter"/>
</dbReference>